<dbReference type="Proteomes" id="UP000677913">
    <property type="component" value="Unassembled WGS sequence"/>
</dbReference>
<proteinExistence type="predicted"/>
<gene>
    <name evidence="1" type="ORF">KGA66_20580</name>
</gene>
<keyword evidence="2" id="KW-1185">Reference proteome</keyword>
<comment type="caution">
    <text evidence="1">The sequence shown here is derived from an EMBL/GenBank/DDBJ whole genome shotgun (WGS) entry which is preliminary data.</text>
</comment>
<protein>
    <submittedName>
        <fullName evidence="1">DUF4258 domain-containing protein</fullName>
    </submittedName>
</protein>
<sequence length="83" mass="9442">MADKANDLTNHAIQRLGQRGVSEEDARAVLGRDPFSYYHDDQWKLGYWDPKSKVFVAKTIDGNINTVMTDVDQAYINRLQGGR</sequence>
<accession>A0A8J7WTK3</accession>
<reference evidence="1" key="1">
    <citation type="submission" date="2021-04" db="EMBL/GenBank/DDBJ databases">
        <title>Genome based classification of Actinospica acidithermotolerans sp. nov., an actinobacterium isolated from an Indonesian hot spring.</title>
        <authorList>
            <person name="Kusuma A.B."/>
            <person name="Putra K.E."/>
            <person name="Nafisah S."/>
            <person name="Loh J."/>
            <person name="Nouioui I."/>
            <person name="Goodfellow M."/>
        </authorList>
    </citation>
    <scope>NUCLEOTIDE SEQUENCE</scope>
    <source>
        <strain evidence="1">DSM 45618</strain>
    </source>
</reference>
<evidence type="ECO:0000313" key="2">
    <source>
        <dbReference type="Proteomes" id="UP000677913"/>
    </source>
</evidence>
<name>A0A8J7WTK3_9ACTN</name>
<organism evidence="1 2">
    <name type="scientific">Actinocrinis puniceicyclus</name>
    <dbReference type="NCBI Taxonomy" id="977794"/>
    <lineage>
        <taxon>Bacteria</taxon>
        <taxon>Bacillati</taxon>
        <taxon>Actinomycetota</taxon>
        <taxon>Actinomycetes</taxon>
        <taxon>Catenulisporales</taxon>
        <taxon>Actinospicaceae</taxon>
        <taxon>Actinocrinis</taxon>
    </lineage>
</organism>
<evidence type="ECO:0000313" key="1">
    <source>
        <dbReference type="EMBL" id="MBS2965460.1"/>
    </source>
</evidence>
<dbReference type="EMBL" id="JAGSXH010000084">
    <property type="protein sequence ID" value="MBS2965460.1"/>
    <property type="molecule type" value="Genomic_DNA"/>
</dbReference>
<dbReference type="AlphaFoldDB" id="A0A8J7WTK3"/>
<dbReference type="RefSeq" id="WP_211469818.1">
    <property type="nucleotide sequence ID" value="NZ_JAGSXH010000084.1"/>
</dbReference>